<organism evidence="1 2">
    <name type="scientific">Palleniella muris</name>
    <dbReference type="NCBI Taxonomy" id="3038145"/>
    <lineage>
        <taxon>Bacteria</taxon>
        <taxon>Pseudomonadati</taxon>
        <taxon>Bacteroidota</taxon>
        <taxon>Bacteroidia</taxon>
        <taxon>Bacteroidales</taxon>
        <taxon>Prevotellaceae</taxon>
        <taxon>Palleniella</taxon>
    </lineage>
</organism>
<evidence type="ECO:0000313" key="1">
    <source>
        <dbReference type="EMBL" id="TGX82068.1"/>
    </source>
</evidence>
<accession>A0AC61QPY0</accession>
<protein>
    <submittedName>
        <fullName evidence="1">Recombinase</fullName>
    </submittedName>
</protein>
<name>A0AC61QPY0_9BACT</name>
<proteinExistence type="predicted"/>
<comment type="caution">
    <text evidence="1">The sequence shown here is derived from an EMBL/GenBank/DDBJ whole genome shotgun (WGS) entry which is preliminary data.</text>
</comment>
<dbReference type="Proteomes" id="UP000308886">
    <property type="component" value="Unassembled WGS sequence"/>
</dbReference>
<sequence length="495" mass="56811">MKITKRLQAKADAEGRKQIYLSAYTKVDGKSFHLTAKSEVYTLPVFFDNDKGIDLSKKRIIAPDVRKYHTEQLEKLNGIITAISKAETEVGNDKSVMVGDWLKNVVDKHLHPENYLTKEQKEKNKTFYELAEDYLVKKQFSYDHTKGFRVLVRAVARYEYFIRETDKKRKDFSFNVHTVTRDDIEDFRDYLRAEKDLAEEYPKIFENILKNYPANIKAGYGLIEGRGENATIKLMKKLKAFFHWLVETERTKNRPFEGIKIGCEKYGTPFYITLEERNIIASTPMPTKHLEHQRDIFIFHCFVGCRVGDLVKLTASNIHDDVLTYAPHKTKDEGEQSKVAKIPLSDTAKSLIAKYNGVDKKGRLFPFISPQKYNDAIKEIFTLAGITRKVIVRNALTGENENRPINEVASSHLARRTFVGNAYKQVADPNIIGEMSGHVEGSRAFSRYRNIETETLKDVISKIDKPTATKGDTDKREKLLAAGFTEEQVNMIMAI</sequence>
<dbReference type="EMBL" id="SRZC01000012">
    <property type="protein sequence ID" value="TGX82068.1"/>
    <property type="molecule type" value="Genomic_DNA"/>
</dbReference>
<gene>
    <name evidence="1" type="ORF">E5358_08390</name>
</gene>
<evidence type="ECO:0000313" key="2">
    <source>
        <dbReference type="Proteomes" id="UP000308886"/>
    </source>
</evidence>
<keyword evidence="2" id="KW-1185">Reference proteome</keyword>
<reference evidence="1" key="1">
    <citation type="submission" date="2019-04" db="EMBL/GenBank/DDBJ databases">
        <title>Microbes associate with the intestines of laboratory mice.</title>
        <authorList>
            <person name="Navarre W."/>
            <person name="Wong E."/>
            <person name="Huang K."/>
            <person name="Tropini C."/>
            <person name="Ng K."/>
            <person name="Yu B."/>
        </authorList>
    </citation>
    <scope>NUCLEOTIDE SEQUENCE</scope>
    <source>
        <strain evidence="1">NM73_A23</strain>
    </source>
</reference>